<name>A0ABP6BY69_9ACTN</name>
<dbReference type="InterPro" id="IPR027417">
    <property type="entry name" value="P-loop_NTPase"/>
</dbReference>
<dbReference type="RefSeq" id="WP_344560825.1">
    <property type="nucleotide sequence ID" value="NZ_BAAARJ010000001.1"/>
</dbReference>
<evidence type="ECO:0000313" key="2">
    <source>
        <dbReference type="Proteomes" id="UP001501447"/>
    </source>
</evidence>
<evidence type="ECO:0008006" key="3">
    <source>
        <dbReference type="Google" id="ProtNLM"/>
    </source>
</evidence>
<sequence>MCEELGFEKLLAEDGFFASLLGRSPSGAGRDLLYGPDLPVVLLTGGPGMGKGRLLRAVRDRFATKVPVIYLDCGSAAYADRAQPEPRARSAATEALVEAARKLNTWQGTGGSFAFPRLFSGLAVIATGVAEGGPEAVATEVERYEEIAQKRRPLGLGPRDFWSGVVRGTIRNLLTTLSGEQLDPYSAAVSNALLDALFGGLAPRGRVELERIYGAYPGAAGQPKHGLSNLAADFHDGGDGRELAEGFLFRALREDLEAAYASASGWLRRVGRPGLLFDHAETPLGEGLLRAALTDRRSGQRDRVVIVGTTRRADGGAFLYGGLPSREVEPPIEFRPADGAPPAWSRPAGEGADRAPLADGALLLRMPFLTGDQLRGETERRQTRAEPEGGANRRRVDAAVARLSGGRPHTVIRLAAAAAAFRMPDDANDREVLAAPLRLPGDGASEQPVAEVLLRELILEQLPVALPSEHREQWLDLLTHLSVAHDEECADVLLRYHQSGHVHRLTAHQVSTLLTETGWPSCERHFIGDFGLRQMLVHRLYGLRPGAAAWYADHHLLRDHYTTRATPDQEPSEGEAFSSVTAHRMNHHLVSGGADDVARHLAATLPGRPQEWCAELLEIAQAPYPGGADARRERAQGLVAAEGPALRRTVDQLLHAVWLCEERTRPTGQETARTLAKLLELLSIMEFDGAGQLGRTATHWSGLAANEQPLLRCACTERLGRRR</sequence>
<dbReference type="SUPFAM" id="SSF52540">
    <property type="entry name" value="P-loop containing nucleoside triphosphate hydrolases"/>
    <property type="match status" value="1"/>
</dbReference>
<accession>A0ABP6BY69</accession>
<dbReference type="Proteomes" id="UP001501447">
    <property type="component" value="Unassembled WGS sequence"/>
</dbReference>
<dbReference type="EMBL" id="BAAARJ010000001">
    <property type="protein sequence ID" value="GAA2591154.1"/>
    <property type="molecule type" value="Genomic_DNA"/>
</dbReference>
<proteinExistence type="predicted"/>
<keyword evidence="2" id="KW-1185">Reference proteome</keyword>
<organism evidence="1 2">
    <name type="scientific">Streptomyces axinellae</name>
    <dbReference type="NCBI Taxonomy" id="552788"/>
    <lineage>
        <taxon>Bacteria</taxon>
        <taxon>Bacillati</taxon>
        <taxon>Actinomycetota</taxon>
        <taxon>Actinomycetes</taxon>
        <taxon>Kitasatosporales</taxon>
        <taxon>Streptomycetaceae</taxon>
        <taxon>Streptomyces</taxon>
    </lineage>
</organism>
<gene>
    <name evidence="1" type="ORF">GCM10009863_00130</name>
</gene>
<protein>
    <recommendedName>
        <fullName evidence="3">ATP-binding protein</fullName>
    </recommendedName>
</protein>
<evidence type="ECO:0000313" key="1">
    <source>
        <dbReference type="EMBL" id="GAA2591154.1"/>
    </source>
</evidence>
<reference evidence="2" key="1">
    <citation type="journal article" date="2019" name="Int. J. Syst. Evol. Microbiol.">
        <title>The Global Catalogue of Microorganisms (GCM) 10K type strain sequencing project: providing services to taxonomists for standard genome sequencing and annotation.</title>
        <authorList>
            <consortium name="The Broad Institute Genomics Platform"/>
            <consortium name="The Broad Institute Genome Sequencing Center for Infectious Disease"/>
            <person name="Wu L."/>
            <person name="Ma J."/>
        </authorList>
    </citation>
    <scope>NUCLEOTIDE SEQUENCE [LARGE SCALE GENOMIC DNA]</scope>
    <source>
        <strain evidence="2">JCM 16373</strain>
    </source>
</reference>
<comment type="caution">
    <text evidence="1">The sequence shown here is derived from an EMBL/GenBank/DDBJ whole genome shotgun (WGS) entry which is preliminary data.</text>
</comment>